<protein>
    <submittedName>
        <fullName evidence="1">Uncharacterized protein</fullName>
    </submittedName>
</protein>
<name>A0A0C2HRT5_9BACT</name>
<dbReference type="AlphaFoldDB" id="A0A0C2HRT5"/>
<dbReference type="Proteomes" id="UP000035068">
    <property type="component" value="Unassembled WGS sequence"/>
</dbReference>
<comment type="caution">
    <text evidence="1">The sequence shown here is derived from an EMBL/GenBank/DDBJ whole genome shotgun (WGS) entry which is preliminary data.</text>
</comment>
<proteinExistence type="predicted"/>
<evidence type="ECO:0000313" key="1">
    <source>
        <dbReference type="EMBL" id="KIH75482.1"/>
    </source>
</evidence>
<accession>A0A0C2HRT5</accession>
<dbReference type="EMBL" id="JWJD01000010">
    <property type="protein sequence ID" value="KIH75482.1"/>
    <property type="molecule type" value="Genomic_DNA"/>
</dbReference>
<gene>
    <name evidence="1" type="ORF">GFER_16130</name>
</gene>
<evidence type="ECO:0000313" key="2">
    <source>
        <dbReference type="Proteomes" id="UP000035068"/>
    </source>
</evidence>
<keyword evidence="2" id="KW-1185">Reference proteome</keyword>
<sequence length="111" mass="11712">MPIFIQKTGELFVDGQKNIGAEIAHKCNGTCQSVAVEQVIRGHGDMVGQIARLRDRLAFGDDLDQSDASATAAPAADSGQGGGAKLGDDYGVFNAHRASKPVFFKLYVSKS</sequence>
<organism evidence="1 2">
    <name type="scientific">Geoalkalibacter ferrihydriticus DSM 17813</name>
    <dbReference type="NCBI Taxonomy" id="1121915"/>
    <lineage>
        <taxon>Bacteria</taxon>
        <taxon>Pseudomonadati</taxon>
        <taxon>Thermodesulfobacteriota</taxon>
        <taxon>Desulfuromonadia</taxon>
        <taxon>Desulfuromonadales</taxon>
        <taxon>Geoalkalibacteraceae</taxon>
        <taxon>Geoalkalibacter</taxon>
    </lineage>
</organism>
<reference evidence="1 2" key="1">
    <citation type="submission" date="2014-12" db="EMBL/GenBank/DDBJ databases">
        <title>Genomes of Geoalkalibacter ferrihydriticus and Geoalkalibacter subterraneus, two haloalkaliphilic metal-reducing members of the Geobacteraceae.</title>
        <authorList>
            <person name="Badalamenti J.P."/>
            <person name="Torres C.I."/>
            <person name="Krajmalnik-Brown R."/>
            <person name="Bond D.R."/>
        </authorList>
    </citation>
    <scope>NUCLEOTIDE SEQUENCE [LARGE SCALE GENOMIC DNA]</scope>
    <source>
        <strain evidence="1 2">DSM 17813</strain>
    </source>
</reference>